<keyword evidence="6" id="KW-1185">Reference proteome</keyword>
<feature type="compositionally biased region" description="Polar residues" evidence="4">
    <location>
        <begin position="333"/>
        <end position="347"/>
    </location>
</feature>
<dbReference type="GO" id="GO:0008017">
    <property type="term" value="F:microtubule binding"/>
    <property type="evidence" value="ECO:0007669"/>
    <property type="project" value="TreeGrafter"/>
</dbReference>
<evidence type="ECO:0000256" key="1">
    <source>
        <dbReference type="ARBA" id="ARBA00010949"/>
    </source>
</evidence>
<sequence>MEETALKQPAMVSRLPKFSSRTPAPGTFSNGSALPVSCGGSKGKQNGVIRFPPSLSLKGKKGKEDGGEKVLDTGEDVGVPPRSQQQQPQRSAVAAREIRKPSATVVGKASRPSPCGAGPGPRTPLQSTRANPRATVPKPPSPGQPLGASRAGVNGISSSSGSVKPGAASALSPLSQSNDSLRSLPMEHVVRSRSFSYLKNPTSSTAPALTRSFSFNRAAELAKELPRPLAQSPLARSPATQPSLVLASEKVGAFGFPKPALAPSSGCPLPPTALKKSLLPSCSVGKPSALSYRLMRPSLIKQPRPLLAGKIQAKTELTQRDMSFQATAPPISEPSSNTQSAGTTPEEPSSGKETDVCRGPALEVPEDMSLSSTSSLERNDISEEYMDDFDDLGNGGGSLLLAARGSVQAALCEDDNALISQYQEGSSVTSLHSFLSETVDWAEMGITGSRVAAGPSPRCVSEVLSVSGDAPHGSSLDLSPSDSSGGTYMWDEEVLEPLEAVPHGCGSYDSDLNSMDILNNLDNLESGHLEEDDLMLDVDLPEDVSFHSDVDGMCHYERSEGDYWPGSWRRQQQGGVWCSVDDGHVYLGRRDSGQAPLDELILKHMTQDCSCVKEQLLQLRRLLQTLSCSRCVCLCVCVGLSSHFVLFQVEELLKEVQVLREELRGKERLITQLTQQMSTPMDVTQCHCPQGEPQTQEHQDKGTQTPWRVQTPQILQLAPESPSRHQELETLSSPVPTGAPSDRVDAQPGDGSVRPQPCTLVLPASSVSNAVVLSAVPANAVAPATAPTAAIAASSSTRDSGPDGLRLLLHTHLRIGDLRSAAVRGPRGRKPRPDDPHPSRSFICAQRTATPQGARVSARIGLGRESPGGAPPWPRRLPPPSRGLPCIISAPQAATLGARPPPAAPARVLGDASTTRDTEPGSGRASELPRPCFSRLRTPKSH</sequence>
<reference evidence="5" key="2">
    <citation type="submission" date="2025-08" db="UniProtKB">
        <authorList>
            <consortium name="Ensembl"/>
        </authorList>
    </citation>
    <scope>IDENTIFICATION</scope>
</reference>
<feature type="region of interest" description="Disordered" evidence="4">
    <location>
        <begin position="682"/>
        <end position="705"/>
    </location>
</feature>
<evidence type="ECO:0000313" key="5">
    <source>
        <dbReference type="Ensembl" id="ENSEEEP00000063020.1"/>
    </source>
</evidence>
<gene>
    <name evidence="5" type="primary">ccser2b</name>
</gene>
<dbReference type="PANTHER" id="PTHR22461">
    <property type="entry name" value="SERINE-RICH COILED-COIL DOMAIN-CONTAINING PROTEIN 2-RELATED"/>
    <property type="match status" value="1"/>
</dbReference>
<feature type="compositionally biased region" description="Low complexity" evidence="4">
    <location>
        <begin position="151"/>
        <end position="170"/>
    </location>
</feature>
<dbReference type="Ensembl" id="ENSEEET00000055979.1">
    <property type="protein sequence ID" value="ENSEEEP00000063020.1"/>
    <property type="gene ID" value="ENSEEEG00000024811.1"/>
</dbReference>
<feature type="compositionally biased region" description="Low complexity" evidence="4">
    <location>
        <begin position="79"/>
        <end position="95"/>
    </location>
</feature>
<reference evidence="5" key="3">
    <citation type="submission" date="2025-09" db="UniProtKB">
        <authorList>
            <consortium name="Ensembl"/>
        </authorList>
    </citation>
    <scope>IDENTIFICATION</scope>
</reference>
<comment type="similarity">
    <text evidence="1">Belongs to the CCSER family.</text>
</comment>
<dbReference type="GO" id="GO:0001578">
    <property type="term" value="P:microtubule bundle formation"/>
    <property type="evidence" value="ECO:0007669"/>
    <property type="project" value="TreeGrafter"/>
</dbReference>
<evidence type="ECO:0000256" key="2">
    <source>
        <dbReference type="ARBA" id="ARBA00023054"/>
    </source>
</evidence>
<dbReference type="Proteomes" id="UP000314983">
    <property type="component" value="Chromosome 14"/>
</dbReference>
<reference evidence="5 6" key="1">
    <citation type="submission" date="2020-05" db="EMBL/GenBank/DDBJ databases">
        <title>Electrophorus electricus (electric eel) genome, fEleEle1, primary haplotype.</title>
        <authorList>
            <person name="Myers G."/>
            <person name="Meyer A."/>
            <person name="Fedrigo O."/>
            <person name="Formenti G."/>
            <person name="Rhie A."/>
            <person name="Tracey A."/>
            <person name="Sims Y."/>
            <person name="Jarvis E.D."/>
        </authorList>
    </citation>
    <scope>NUCLEOTIDE SEQUENCE [LARGE SCALE GENOMIC DNA]</scope>
</reference>
<evidence type="ECO:0008006" key="7">
    <source>
        <dbReference type="Google" id="ProtNLM"/>
    </source>
</evidence>
<evidence type="ECO:0000313" key="6">
    <source>
        <dbReference type="Proteomes" id="UP000314983"/>
    </source>
</evidence>
<dbReference type="PANTHER" id="PTHR22461:SF2">
    <property type="entry name" value="SERINE-RICH COILED-COIL DOMAIN-CONTAINING PROTEIN 2"/>
    <property type="match status" value="1"/>
</dbReference>
<feature type="compositionally biased region" description="Basic and acidic residues" evidence="4">
    <location>
        <begin position="62"/>
        <end position="72"/>
    </location>
</feature>
<accession>A0AAY5F246</accession>
<dbReference type="GO" id="GO:0015630">
    <property type="term" value="C:microtubule cytoskeleton"/>
    <property type="evidence" value="ECO:0007669"/>
    <property type="project" value="TreeGrafter"/>
</dbReference>
<evidence type="ECO:0000256" key="4">
    <source>
        <dbReference type="SAM" id="MobiDB-lite"/>
    </source>
</evidence>
<feature type="coiled-coil region" evidence="3">
    <location>
        <begin position="649"/>
        <end position="676"/>
    </location>
</feature>
<feature type="region of interest" description="Disordered" evidence="4">
    <location>
        <begin position="1"/>
        <end position="185"/>
    </location>
</feature>
<name>A0AAY5F246_ELEEL</name>
<feature type="region of interest" description="Disordered" evidence="4">
    <location>
        <begin position="719"/>
        <end position="753"/>
    </location>
</feature>
<organism evidence="5 6">
    <name type="scientific">Electrophorus electricus</name>
    <name type="common">Electric eel</name>
    <name type="synonym">Gymnotus electricus</name>
    <dbReference type="NCBI Taxonomy" id="8005"/>
    <lineage>
        <taxon>Eukaryota</taxon>
        <taxon>Metazoa</taxon>
        <taxon>Chordata</taxon>
        <taxon>Craniata</taxon>
        <taxon>Vertebrata</taxon>
        <taxon>Euteleostomi</taxon>
        <taxon>Actinopterygii</taxon>
        <taxon>Neopterygii</taxon>
        <taxon>Teleostei</taxon>
        <taxon>Ostariophysi</taxon>
        <taxon>Gymnotiformes</taxon>
        <taxon>Gymnotoidei</taxon>
        <taxon>Gymnotidae</taxon>
        <taxon>Electrophorus</taxon>
    </lineage>
</organism>
<evidence type="ECO:0000256" key="3">
    <source>
        <dbReference type="SAM" id="Coils"/>
    </source>
</evidence>
<feature type="region of interest" description="Disordered" evidence="4">
    <location>
        <begin position="326"/>
        <end position="357"/>
    </location>
</feature>
<protein>
    <recommendedName>
        <fullName evidence="7">Coiled-coil serine-rich protein 2a</fullName>
    </recommendedName>
</protein>
<dbReference type="InterPro" id="IPR029627">
    <property type="entry name" value="CCSER"/>
</dbReference>
<proteinExistence type="inferred from homology"/>
<feature type="region of interest" description="Disordered" evidence="4">
    <location>
        <begin position="820"/>
        <end position="942"/>
    </location>
</feature>
<keyword evidence="2 3" id="KW-0175">Coiled coil</keyword>
<dbReference type="GeneTree" id="ENSGT00940000153912"/>
<feature type="compositionally biased region" description="Polar residues" evidence="4">
    <location>
        <begin position="172"/>
        <end position="181"/>
    </location>
</feature>
<feature type="compositionally biased region" description="Pro residues" evidence="4">
    <location>
        <begin position="869"/>
        <end position="882"/>
    </location>
</feature>
<dbReference type="AlphaFoldDB" id="A0AAY5F246"/>
<feature type="compositionally biased region" description="Polar residues" evidence="4">
    <location>
        <begin position="19"/>
        <end position="32"/>
    </location>
</feature>